<evidence type="ECO:0000256" key="3">
    <source>
        <dbReference type="ARBA" id="ARBA00022630"/>
    </source>
</evidence>
<evidence type="ECO:0000256" key="4">
    <source>
        <dbReference type="ARBA" id="ARBA00022827"/>
    </source>
</evidence>
<dbReference type="Gene3D" id="3.40.50.620">
    <property type="entry name" value="HUPs"/>
    <property type="match status" value="1"/>
</dbReference>
<evidence type="ECO:0000256" key="2">
    <source>
        <dbReference type="ARBA" id="ARBA00005862"/>
    </source>
</evidence>
<feature type="region of interest" description="Disordered" evidence="7">
    <location>
        <begin position="489"/>
        <end position="513"/>
    </location>
</feature>
<dbReference type="GO" id="GO:0071949">
    <property type="term" value="F:FAD binding"/>
    <property type="evidence" value="ECO:0000318"/>
    <property type="project" value="GO_Central"/>
</dbReference>
<evidence type="ECO:0000256" key="7">
    <source>
        <dbReference type="SAM" id="MobiDB-lite"/>
    </source>
</evidence>
<dbReference type="InterPro" id="IPR014729">
    <property type="entry name" value="Rossmann-like_a/b/a_fold"/>
</dbReference>
<accession>B3RK17</accession>
<dbReference type="Pfam" id="PF03441">
    <property type="entry name" value="FAD_binding_7"/>
    <property type="match status" value="1"/>
</dbReference>
<dbReference type="GeneID" id="6749775"/>
<evidence type="ECO:0000313" key="10">
    <source>
        <dbReference type="Proteomes" id="UP000009022"/>
    </source>
</evidence>
<dbReference type="Gene3D" id="1.10.579.10">
    <property type="entry name" value="DNA Cyclobutane Dipyrimidine Photolyase, subunit A, domain 3"/>
    <property type="match status" value="1"/>
</dbReference>
<dbReference type="GO" id="GO:0003904">
    <property type="term" value="F:deoxyribodipyrimidine photo-lyase activity"/>
    <property type="evidence" value="ECO:0000318"/>
    <property type="project" value="GO_Central"/>
</dbReference>
<name>B3RK17_TRIAD</name>
<dbReference type="KEGG" id="tad:TRIADDRAFT_51591"/>
<dbReference type="GO" id="GO:0032922">
    <property type="term" value="P:circadian regulation of gene expression"/>
    <property type="evidence" value="ECO:0000318"/>
    <property type="project" value="GO_Central"/>
</dbReference>
<dbReference type="Pfam" id="PF00875">
    <property type="entry name" value="DNA_photolyase"/>
    <property type="match status" value="1"/>
</dbReference>
<keyword evidence="10" id="KW-1185">Reference proteome</keyword>
<dbReference type="GO" id="GO:0003677">
    <property type="term" value="F:DNA binding"/>
    <property type="evidence" value="ECO:0000318"/>
    <property type="project" value="GO_Central"/>
</dbReference>
<dbReference type="InParanoid" id="B3RK17"/>
<dbReference type="PRINTS" id="PR00147">
    <property type="entry name" value="DNAPHOTLYASE"/>
</dbReference>
<evidence type="ECO:0000313" key="9">
    <source>
        <dbReference type="EMBL" id="EDV28556.1"/>
    </source>
</evidence>
<dbReference type="GO" id="GO:0005634">
    <property type="term" value="C:nucleus"/>
    <property type="evidence" value="ECO:0000318"/>
    <property type="project" value="GO_Central"/>
</dbReference>
<dbReference type="SUPFAM" id="SSF52425">
    <property type="entry name" value="Cryptochrome/photolyase, N-terminal domain"/>
    <property type="match status" value="1"/>
</dbReference>
<protein>
    <recommendedName>
        <fullName evidence="8">Photolyase/cryptochrome alpha/beta domain-containing protein</fullName>
    </recommendedName>
</protein>
<dbReference type="SUPFAM" id="SSF48173">
    <property type="entry name" value="Cryptochrome/photolyase FAD-binding domain"/>
    <property type="match status" value="1"/>
</dbReference>
<dbReference type="Gene3D" id="1.25.40.80">
    <property type="match status" value="1"/>
</dbReference>
<evidence type="ECO:0000256" key="1">
    <source>
        <dbReference type="ARBA" id="ARBA00001932"/>
    </source>
</evidence>
<dbReference type="FunCoup" id="B3RK17">
    <property type="interactions" value="964"/>
</dbReference>
<keyword evidence="3 6" id="KW-0285">Flavoprotein</keyword>
<dbReference type="PANTHER" id="PTHR11455:SF18">
    <property type="entry name" value="SI:CH1073-390K14.1"/>
    <property type="match status" value="1"/>
</dbReference>
<evidence type="ECO:0000259" key="8">
    <source>
        <dbReference type="PROSITE" id="PS51645"/>
    </source>
</evidence>
<comment type="similarity">
    <text evidence="2">Belongs to the DNA photolyase class-1 family.</text>
</comment>
<dbReference type="GO" id="GO:0005737">
    <property type="term" value="C:cytoplasm"/>
    <property type="evidence" value="ECO:0000318"/>
    <property type="project" value="GO_Central"/>
</dbReference>
<organism evidence="9 10">
    <name type="scientific">Trichoplax adhaerens</name>
    <name type="common">Trichoplax reptans</name>
    <dbReference type="NCBI Taxonomy" id="10228"/>
    <lineage>
        <taxon>Eukaryota</taxon>
        <taxon>Metazoa</taxon>
        <taxon>Placozoa</taxon>
        <taxon>Uniplacotomia</taxon>
        <taxon>Trichoplacea</taxon>
        <taxon>Trichoplacidae</taxon>
        <taxon>Trichoplax</taxon>
    </lineage>
</organism>
<evidence type="ECO:0000256" key="6">
    <source>
        <dbReference type="PIRSR" id="PIRSR602081-1"/>
    </source>
</evidence>
<dbReference type="InterPro" id="IPR036134">
    <property type="entry name" value="Crypto/Photolyase_FAD-like_sf"/>
</dbReference>
<dbReference type="PROSITE" id="PS00394">
    <property type="entry name" value="DNA_PHOTOLYASES_1_1"/>
    <property type="match status" value="1"/>
</dbReference>
<comment type="cofactor">
    <cofactor evidence="1">
        <name>(6R)-5,10-methylene-5,6,7,8-tetrahydrofolate</name>
        <dbReference type="ChEBI" id="CHEBI:15636"/>
    </cofactor>
</comment>
<dbReference type="GO" id="GO:0006139">
    <property type="term" value="P:nucleobase-containing compound metabolic process"/>
    <property type="evidence" value="ECO:0007669"/>
    <property type="project" value="UniProtKB-ARBA"/>
</dbReference>
<feature type="binding site" evidence="6">
    <location>
        <position position="288"/>
    </location>
    <ligand>
        <name>FAD</name>
        <dbReference type="ChEBI" id="CHEBI:57692"/>
    </ligand>
</feature>
<comment type="cofactor">
    <cofactor evidence="6">
        <name>FAD</name>
        <dbReference type="ChEBI" id="CHEBI:57692"/>
    </cofactor>
    <text evidence="6">Binds 1 FAD per subunit.</text>
</comment>
<feature type="binding site" evidence="6">
    <location>
        <begin position="246"/>
        <end position="250"/>
    </location>
    <ligand>
        <name>FAD</name>
        <dbReference type="ChEBI" id="CHEBI:57692"/>
    </ligand>
</feature>
<dbReference type="EMBL" id="DS985241">
    <property type="protein sequence ID" value="EDV28556.1"/>
    <property type="molecule type" value="Genomic_DNA"/>
</dbReference>
<dbReference type="STRING" id="10228.B3RK17"/>
<dbReference type="InterPro" id="IPR036155">
    <property type="entry name" value="Crypto/Photolyase_N_sf"/>
</dbReference>
<dbReference type="PROSITE" id="PS51645">
    <property type="entry name" value="PHR_CRY_ALPHA_BETA"/>
    <property type="match status" value="1"/>
</dbReference>
<dbReference type="InterPro" id="IPR018394">
    <property type="entry name" value="DNA_photolyase_1_CS_C"/>
</dbReference>
<dbReference type="AlphaFoldDB" id="B3RK17"/>
<feature type="binding site" evidence="6">
    <location>
        <begin position="388"/>
        <end position="390"/>
    </location>
    <ligand>
        <name>FAD</name>
        <dbReference type="ChEBI" id="CHEBI:57692"/>
    </ligand>
</feature>
<proteinExistence type="inferred from homology"/>
<dbReference type="PhylomeDB" id="B3RK17"/>
<dbReference type="Proteomes" id="UP000009022">
    <property type="component" value="Unassembled WGS sequence"/>
</dbReference>
<keyword evidence="4 6" id="KW-0274">FAD</keyword>
<sequence length="513" mass="60493">MSSSKIPCTLVWLRRDLRLIDNPALFHAAKRGQLITVYIFDEDCSGKRRTGQACLWWLYHSLKSLRNQLSQWNIPLIVKSGKDAFTILKKLLDRYNADAIYWNRCYEPFEYNRDYSIEKRFVARKIKVETYQDRVLYEPWKVKNGKGQPFQLFPCYWNQCLSLPQPRKPYDKPKFTVHNQGCVEYKYDDAGVWQLLASIADNDTSTRLQDFWHPGEEGAIQKLKRFMKNSLKVYSEKRDCIWLDATSNLSPYLHFGEISPFTIWHTACFMRHSTTRSISVPLHCTKRYLTELGWREFTCHLLFHYPDLPEKSFKSNFHQLKLEIDEEKLHAWQNGSTGYPIVDAGMRQLSQAGFMPNRVRMIVASFLIMHLLIPWQKGEEWFWNRLVDADLAQSVCNWQWIAGCGPDVAPYFRMFNPVIQGEKFDAEGYYVRKWIPEIAKLPNSYVQKPWEAPPTMLKIANITLGKTYPRPIVEHKVARELALATYSQLKRKREPPSNKNKKRKRAKKEKLKD</sequence>
<dbReference type="InterPro" id="IPR002081">
    <property type="entry name" value="Cryptochrome/DNA_photolyase_1"/>
</dbReference>
<feature type="binding site" evidence="6">
    <location>
        <position position="234"/>
    </location>
    <ligand>
        <name>FAD</name>
        <dbReference type="ChEBI" id="CHEBI:57692"/>
    </ligand>
</feature>
<feature type="domain" description="Photolyase/cryptochrome alpha/beta" evidence="8">
    <location>
        <begin position="7"/>
        <end position="136"/>
    </location>
</feature>
<dbReference type="GO" id="GO:0043153">
    <property type="term" value="P:entrainment of circadian clock by photoperiod"/>
    <property type="evidence" value="ECO:0000318"/>
    <property type="project" value="GO_Central"/>
</dbReference>
<dbReference type="HOGENOM" id="CLU_010348_2_2_1"/>
<reference evidence="9 10" key="1">
    <citation type="journal article" date="2008" name="Nature">
        <title>The Trichoplax genome and the nature of placozoans.</title>
        <authorList>
            <person name="Srivastava M."/>
            <person name="Begovic E."/>
            <person name="Chapman J."/>
            <person name="Putnam N.H."/>
            <person name="Hellsten U."/>
            <person name="Kawashima T."/>
            <person name="Kuo A."/>
            <person name="Mitros T."/>
            <person name="Salamov A."/>
            <person name="Carpenter M.L."/>
            <person name="Signorovitch A.Y."/>
            <person name="Moreno M.A."/>
            <person name="Kamm K."/>
            <person name="Grimwood J."/>
            <person name="Schmutz J."/>
            <person name="Shapiro H."/>
            <person name="Grigoriev I.V."/>
            <person name="Buss L.W."/>
            <person name="Schierwater B."/>
            <person name="Dellaporta S.L."/>
            <person name="Rokhsar D.S."/>
        </authorList>
    </citation>
    <scope>NUCLEOTIDE SEQUENCE [LARGE SCALE GENOMIC DNA]</scope>
    <source>
        <strain evidence="9 10">Grell-BS-1999</strain>
    </source>
</reference>
<keyword evidence="5" id="KW-0157">Chromophore</keyword>
<dbReference type="RefSeq" id="XP_002107758.1">
    <property type="nucleotide sequence ID" value="XM_002107722.1"/>
</dbReference>
<dbReference type="InterPro" id="IPR005101">
    <property type="entry name" value="Cryptochr/Photolyase_FAD-bd"/>
</dbReference>
<dbReference type="OrthoDB" id="435881at2759"/>
<gene>
    <name evidence="9" type="ORF">TRIADDRAFT_51591</name>
</gene>
<dbReference type="PANTHER" id="PTHR11455">
    <property type="entry name" value="CRYPTOCHROME"/>
    <property type="match status" value="1"/>
</dbReference>
<dbReference type="eggNOG" id="KOG0133">
    <property type="taxonomic scope" value="Eukaryota"/>
</dbReference>
<dbReference type="FunFam" id="1.10.579.10:FF:000003">
    <property type="entry name" value="Deoxyribodipyrimidine photo-lyase"/>
    <property type="match status" value="1"/>
</dbReference>
<evidence type="ECO:0000256" key="5">
    <source>
        <dbReference type="ARBA" id="ARBA00022991"/>
    </source>
</evidence>
<dbReference type="GO" id="GO:0006950">
    <property type="term" value="P:response to stress"/>
    <property type="evidence" value="ECO:0007669"/>
    <property type="project" value="UniProtKB-ARBA"/>
</dbReference>
<dbReference type="InterPro" id="IPR006050">
    <property type="entry name" value="DNA_photolyase_N"/>
</dbReference>
<dbReference type="OMA" id="KYFPWVV"/>
<dbReference type="CTD" id="6749775"/>